<evidence type="ECO:0000256" key="1">
    <source>
        <dbReference type="SAM" id="Phobius"/>
    </source>
</evidence>
<reference evidence="2" key="1">
    <citation type="submission" date="2020-04" db="EMBL/GenBank/DDBJ databases">
        <authorList>
            <person name="Chiriac C."/>
            <person name="Salcher M."/>
            <person name="Ghai R."/>
            <person name="Kavagutti S V."/>
        </authorList>
    </citation>
    <scope>NUCLEOTIDE SEQUENCE</scope>
</reference>
<keyword evidence="1" id="KW-0472">Membrane</keyword>
<keyword evidence="1" id="KW-0812">Transmembrane</keyword>
<sequence length="83" mass="9130">MSLLKTNTNMQEDVSHAEIYARLIAVEHKVDAINQQTKDVVEAFNAARGAFAALEFLAKIAKPLLWIAALVAAIGAFWSNYKP</sequence>
<feature type="transmembrane region" description="Helical" evidence="1">
    <location>
        <begin position="64"/>
        <end position="81"/>
    </location>
</feature>
<proteinExistence type="predicted"/>
<protein>
    <submittedName>
        <fullName evidence="2">Uncharacterized protein</fullName>
    </submittedName>
</protein>
<gene>
    <name evidence="2" type="ORF">UFOVP729_2</name>
</gene>
<keyword evidence="1" id="KW-1133">Transmembrane helix</keyword>
<organism evidence="2">
    <name type="scientific">uncultured Caudovirales phage</name>
    <dbReference type="NCBI Taxonomy" id="2100421"/>
    <lineage>
        <taxon>Viruses</taxon>
        <taxon>Duplodnaviria</taxon>
        <taxon>Heunggongvirae</taxon>
        <taxon>Uroviricota</taxon>
        <taxon>Caudoviricetes</taxon>
        <taxon>Peduoviridae</taxon>
        <taxon>Maltschvirus</taxon>
        <taxon>Maltschvirus maltsch</taxon>
    </lineage>
</organism>
<evidence type="ECO:0000313" key="2">
    <source>
        <dbReference type="EMBL" id="CAB4160567.1"/>
    </source>
</evidence>
<accession>A0A6J5NNR6</accession>
<name>A0A6J5NNR6_9CAUD</name>
<dbReference type="EMBL" id="LR796700">
    <property type="protein sequence ID" value="CAB4160567.1"/>
    <property type="molecule type" value="Genomic_DNA"/>
</dbReference>